<dbReference type="GO" id="GO:0046872">
    <property type="term" value="F:metal ion binding"/>
    <property type="evidence" value="ECO:0007669"/>
    <property type="project" value="UniProtKB-KW"/>
</dbReference>
<feature type="binding site" evidence="5">
    <location>
        <position position="167"/>
    </location>
    <ligand>
        <name>Fe cation</name>
        <dbReference type="ChEBI" id="CHEBI:24875"/>
        <note>catalytic</note>
    </ligand>
</feature>
<dbReference type="InterPro" id="IPR004294">
    <property type="entry name" value="Carotenoid_Oase"/>
</dbReference>
<feature type="binding site" evidence="5">
    <location>
        <position position="473"/>
    </location>
    <ligand>
        <name>Fe cation</name>
        <dbReference type="ChEBI" id="CHEBI:24875"/>
        <note>catalytic</note>
    </ligand>
</feature>
<evidence type="ECO:0000256" key="4">
    <source>
        <dbReference type="ARBA" id="ARBA00023004"/>
    </source>
</evidence>
<keyword evidence="3 6" id="KW-0560">Oxidoreductase</keyword>
<proteinExistence type="inferred from homology"/>
<gene>
    <name evidence="7" type="ORF">GRI89_10380</name>
</gene>
<feature type="binding site" evidence="5">
    <location>
        <position position="282"/>
    </location>
    <ligand>
        <name>Fe cation</name>
        <dbReference type="ChEBI" id="CHEBI:24875"/>
        <note>catalytic</note>
    </ligand>
</feature>
<evidence type="ECO:0000256" key="5">
    <source>
        <dbReference type="PIRSR" id="PIRSR604294-1"/>
    </source>
</evidence>
<name>A0A6I4SV96_9SPHN</name>
<evidence type="ECO:0000256" key="1">
    <source>
        <dbReference type="ARBA" id="ARBA00006787"/>
    </source>
</evidence>
<dbReference type="EMBL" id="WTYM01000042">
    <property type="protein sequence ID" value="MXO59945.1"/>
    <property type="molecule type" value="Genomic_DNA"/>
</dbReference>
<reference evidence="7 8" key="1">
    <citation type="submission" date="2019-12" db="EMBL/GenBank/DDBJ databases">
        <title>Genomic-based taxomic classification of the family Erythrobacteraceae.</title>
        <authorList>
            <person name="Xu L."/>
        </authorList>
    </citation>
    <scope>NUCLEOTIDE SEQUENCE [LARGE SCALE GENOMIC DNA]</scope>
    <source>
        <strain evidence="7 8">MCCC 1K01500</strain>
    </source>
</reference>
<dbReference type="GO" id="GO:0010436">
    <property type="term" value="F:carotenoid dioxygenase activity"/>
    <property type="evidence" value="ECO:0007669"/>
    <property type="project" value="TreeGrafter"/>
</dbReference>
<evidence type="ECO:0000313" key="8">
    <source>
        <dbReference type="Proteomes" id="UP000433652"/>
    </source>
</evidence>
<accession>A0A6I4SV96</accession>
<dbReference type="AlphaFoldDB" id="A0A6I4SV96"/>
<dbReference type="EC" id="1.13.11.-" evidence="6"/>
<keyword evidence="8" id="KW-1185">Reference proteome</keyword>
<organism evidence="7 8">
    <name type="scientific">Croceibacterium salegens</name>
    <dbReference type="NCBI Taxonomy" id="1737568"/>
    <lineage>
        <taxon>Bacteria</taxon>
        <taxon>Pseudomonadati</taxon>
        <taxon>Pseudomonadota</taxon>
        <taxon>Alphaproteobacteria</taxon>
        <taxon>Sphingomonadales</taxon>
        <taxon>Erythrobacteraceae</taxon>
        <taxon>Croceibacterium</taxon>
    </lineage>
</organism>
<dbReference type="PANTHER" id="PTHR10543:SF89">
    <property type="entry name" value="CAROTENOID 9,10(9',10')-CLEAVAGE DIOXYGENASE 1"/>
    <property type="match status" value="1"/>
</dbReference>
<protein>
    <recommendedName>
        <fullName evidence="6">Dioxygenase</fullName>
        <ecNumber evidence="6">1.13.11.-</ecNumber>
    </recommendedName>
</protein>
<dbReference type="GO" id="GO:0016121">
    <property type="term" value="P:carotene catabolic process"/>
    <property type="evidence" value="ECO:0007669"/>
    <property type="project" value="TreeGrafter"/>
</dbReference>
<keyword evidence="2 5" id="KW-0479">Metal-binding</keyword>
<dbReference type="RefSeq" id="WP_159794873.1">
    <property type="nucleotide sequence ID" value="NZ_WTYM01000042.1"/>
</dbReference>
<sequence length="491" mass="55669">MVQIFEGTLDQGFFAPQRFECEIADCEVSGTIPADMDGVFMRVGGEFLYSPLLPNDAPLHSDGYISKFRFKGGRVSYQGKYVRTPRYEANLAAGRNLFGLYRNPFTDDPAAKGVNGTVSNTAPMVHAGKLFTLKEDALPIEIDPVTLDTIAFHDFGGGWKSETFTAHPKWDPLTGDMYAFGYEATGLASDDVFFYRVDRYGEVKHEIRIKQPYVSLIHDYALTQEHVIIPFACYYTDMEQLKAGKIHWQWDRTRPSMIGIMRRDGDGSDLRWFKGPERCFMHVFNAQSDGNKVTLLAPFYDGNFFPFFPNIDGSPWDPSRAKGFVRRYTFDLSSKDDSWREETLFDTPIVDLGKVDHRYTTLPQRYAFSTFADPTKPFDRERGGEVGRAPVNSYARFDLEDGVMKSFFAGETHSLQELTFVPRRGSSEEGDGYLIGTASNLAEMRTELIVVDARKLEEVARVYLPFRASTQVHGYWWNAEDLALGEREAGA</sequence>
<evidence type="ECO:0000256" key="2">
    <source>
        <dbReference type="ARBA" id="ARBA00022723"/>
    </source>
</evidence>
<comment type="caution">
    <text evidence="7">The sequence shown here is derived from an EMBL/GenBank/DDBJ whole genome shotgun (WGS) entry which is preliminary data.</text>
</comment>
<evidence type="ECO:0000256" key="6">
    <source>
        <dbReference type="RuleBase" id="RU364048"/>
    </source>
</evidence>
<dbReference type="Proteomes" id="UP000433652">
    <property type="component" value="Unassembled WGS sequence"/>
</dbReference>
<comment type="cofactor">
    <cofactor evidence="5 6">
        <name>Fe(2+)</name>
        <dbReference type="ChEBI" id="CHEBI:29033"/>
    </cofactor>
    <text evidence="5 6">Binds 1 Fe(2+) ion per subunit.</text>
</comment>
<keyword evidence="4 5" id="KW-0408">Iron</keyword>
<evidence type="ECO:0000313" key="7">
    <source>
        <dbReference type="EMBL" id="MXO59945.1"/>
    </source>
</evidence>
<dbReference type="Pfam" id="PF03055">
    <property type="entry name" value="RPE65"/>
    <property type="match status" value="1"/>
</dbReference>
<keyword evidence="6 7" id="KW-0223">Dioxygenase</keyword>
<evidence type="ECO:0000256" key="3">
    <source>
        <dbReference type="ARBA" id="ARBA00023002"/>
    </source>
</evidence>
<dbReference type="PANTHER" id="PTHR10543">
    <property type="entry name" value="BETA-CAROTENE DIOXYGENASE"/>
    <property type="match status" value="1"/>
</dbReference>
<dbReference type="OrthoDB" id="6636843at2"/>
<comment type="similarity">
    <text evidence="1 6">Belongs to the carotenoid oxygenase family.</text>
</comment>
<feature type="binding site" evidence="5">
    <location>
        <position position="218"/>
    </location>
    <ligand>
        <name>Fe cation</name>
        <dbReference type="ChEBI" id="CHEBI:24875"/>
        <note>catalytic</note>
    </ligand>
</feature>